<dbReference type="NCBIfam" id="NF033545">
    <property type="entry name" value="transpos_IS630"/>
    <property type="match status" value="1"/>
</dbReference>
<sequence>MVQKRLSEAAKKRMRAGRMLQKGKGCAEVALAVGVARQTVYTWKALLEEGGIDALRAVPEPGRPAQLDQAQLASVRAALLQGPTEHGFGTELWTIKRVGAVIERMHGVRFSQAHVWRILGALGFSSQKPEKRAIERDEDAVRSWKRSTWPALKKKPQREGRLIVFVDESGISERPTRVRTWAPRGQTPIIQFHFNWTHVSVIAGLTRKNCLFRLHEGSIKKEEIVEFLKALKAHLRQPLLVIWDGLKAHKSRLVRDYLDTLHGHIQIAFLPPYAPDLNPVEYLWAWLKRHSLANYCPSDLAELHATARNKLKSAQKRPTIIAACWMQATLW</sequence>
<dbReference type="Gene3D" id="3.30.420.10">
    <property type="entry name" value="Ribonuclease H-like superfamily/Ribonuclease H"/>
    <property type="match status" value="1"/>
</dbReference>
<proteinExistence type="predicted"/>
<evidence type="ECO:0000259" key="1">
    <source>
        <dbReference type="Pfam" id="PF13358"/>
    </source>
</evidence>
<dbReference type="EMBL" id="JADDOJ010000169">
    <property type="protein sequence ID" value="MBE7942846.1"/>
    <property type="molecule type" value="Genomic_DNA"/>
</dbReference>
<dbReference type="InterPro" id="IPR038717">
    <property type="entry name" value="Tc1-like_DDE_dom"/>
</dbReference>
<dbReference type="InterPro" id="IPR047655">
    <property type="entry name" value="Transpos_IS630-like"/>
</dbReference>
<feature type="domain" description="Tc1-like transposase DDE" evidence="1">
    <location>
        <begin position="163"/>
        <end position="296"/>
    </location>
</feature>
<reference evidence="3 4" key="1">
    <citation type="submission" date="2020-10" db="EMBL/GenBank/DDBJ databases">
        <title>Draft genome of Ramlibacter aquaticus LMG 30558.</title>
        <authorList>
            <person name="Props R."/>
        </authorList>
    </citation>
    <scope>NUCLEOTIDE SEQUENCE [LARGE SCALE GENOMIC DNA]</scope>
    <source>
        <strain evidence="3 4">LMG 30558</strain>
    </source>
</reference>
<dbReference type="RefSeq" id="WP_193782390.1">
    <property type="nucleotide sequence ID" value="NZ_JADDOJ010000169.1"/>
</dbReference>
<accession>A0ABR9SKE7</accession>
<evidence type="ECO:0000313" key="4">
    <source>
        <dbReference type="Proteomes" id="UP000715965"/>
    </source>
</evidence>
<protein>
    <submittedName>
        <fullName evidence="3">IS630 family transposase</fullName>
    </submittedName>
</protein>
<organism evidence="3 4">
    <name type="scientific">Ramlibacter aquaticus</name>
    <dbReference type="NCBI Taxonomy" id="2780094"/>
    <lineage>
        <taxon>Bacteria</taxon>
        <taxon>Pseudomonadati</taxon>
        <taxon>Pseudomonadota</taxon>
        <taxon>Betaproteobacteria</taxon>
        <taxon>Burkholderiales</taxon>
        <taxon>Comamonadaceae</taxon>
        <taxon>Ramlibacter</taxon>
    </lineage>
</organism>
<evidence type="ECO:0000313" key="3">
    <source>
        <dbReference type="EMBL" id="MBE7942846.1"/>
    </source>
</evidence>
<evidence type="ECO:0000259" key="2">
    <source>
        <dbReference type="Pfam" id="PF13592"/>
    </source>
</evidence>
<dbReference type="InterPro" id="IPR025959">
    <property type="entry name" value="Winged_HTH_dom"/>
</dbReference>
<keyword evidence="4" id="KW-1185">Reference proteome</keyword>
<dbReference type="Pfam" id="PF13358">
    <property type="entry name" value="DDE_3"/>
    <property type="match status" value="1"/>
</dbReference>
<dbReference type="Pfam" id="PF13551">
    <property type="entry name" value="HTH_29"/>
    <property type="match status" value="1"/>
</dbReference>
<dbReference type="PANTHER" id="PTHR46564">
    <property type="entry name" value="TRANSPOSASE"/>
    <property type="match status" value="1"/>
</dbReference>
<feature type="domain" description="Winged helix-turn helix" evidence="2">
    <location>
        <begin position="90"/>
        <end position="146"/>
    </location>
</feature>
<dbReference type="Proteomes" id="UP000715965">
    <property type="component" value="Unassembled WGS sequence"/>
</dbReference>
<dbReference type="InterPro" id="IPR036397">
    <property type="entry name" value="RNaseH_sf"/>
</dbReference>
<comment type="caution">
    <text evidence="3">The sequence shown here is derived from an EMBL/GenBank/DDBJ whole genome shotgun (WGS) entry which is preliminary data.</text>
</comment>
<dbReference type="PANTHER" id="PTHR46564:SF1">
    <property type="entry name" value="TRANSPOSASE"/>
    <property type="match status" value="1"/>
</dbReference>
<name>A0ABR9SKE7_9BURK</name>
<dbReference type="Pfam" id="PF13592">
    <property type="entry name" value="HTH_33"/>
    <property type="match status" value="1"/>
</dbReference>
<gene>
    <name evidence="3" type="ORF">IM725_19965</name>
</gene>
<dbReference type="InterPro" id="IPR009057">
    <property type="entry name" value="Homeodomain-like_sf"/>
</dbReference>
<dbReference type="SUPFAM" id="SSF46689">
    <property type="entry name" value="Homeodomain-like"/>
    <property type="match status" value="1"/>
</dbReference>